<dbReference type="Proteomes" id="UP001165962">
    <property type="component" value="Unassembled WGS sequence"/>
</dbReference>
<reference evidence="2" key="1">
    <citation type="submission" date="2020-03" db="EMBL/GenBank/DDBJ databases">
        <title>Draft sequencing of Paenibacilllus sp. S3N08.</title>
        <authorList>
            <person name="Kim D.-U."/>
        </authorList>
    </citation>
    <scope>NUCLEOTIDE SEQUENCE</scope>
    <source>
        <strain evidence="2">S3N08</strain>
    </source>
</reference>
<accession>A0ABX0J483</accession>
<keyword evidence="1" id="KW-0812">Transmembrane</keyword>
<sequence length="155" mass="17965">MQNGDGLVIFLIMIVLGFWIFLSIRARIRKTVEGEGLPIPDEAPVTEDEVTRLLDDEGYKVISGKQRIPIHISVNDNELLQSRLFIDYFVEREGLYYIVKSARERKPMELTGSSIRDHLLVFHLLYPQTTGILYVDSQQRKVQRILFQIDNEDEG</sequence>
<keyword evidence="1" id="KW-1133">Transmembrane helix</keyword>
<protein>
    <submittedName>
        <fullName evidence="2">Uncharacterized protein</fullName>
    </submittedName>
</protein>
<comment type="caution">
    <text evidence="2">The sequence shown here is derived from an EMBL/GenBank/DDBJ whole genome shotgun (WGS) entry which is preliminary data.</text>
</comment>
<evidence type="ECO:0000256" key="1">
    <source>
        <dbReference type="SAM" id="Phobius"/>
    </source>
</evidence>
<organism evidence="2 3">
    <name type="scientific">Paenibacillus agricola</name>
    <dbReference type="NCBI Taxonomy" id="2716264"/>
    <lineage>
        <taxon>Bacteria</taxon>
        <taxon>Bacillati</taxon>
        <taxon>Bacillota</taxon>
        <taxon>Bacilli</taxon>
        <taxon>Bacillales</taxon>
        <taxon>Paenibacillaceae</taxon>
        <taxon>Paenibacillus</taxon>
    </lineage>
</organism>
<keyword evidence="1" id="KW-0472">Membrane</keyword>
<dbReference type="RefSeq" id="WP_166145981.1">
    <property type="nucleotide sequence ID" value="NZ_JAAOIW010000001.1"/>
</dbReference>
<keyword evidence="3" id="KW-1185">Reference proteome</keyword>
<gene>
    <name evidence="2" type="ORF">G9U52_03130</name>
</gene>
<name>A0ABX0J483_9BACL</name>
<feature type="transmembrane region" description="Helical" evidence="1">
    <location>
        <begin position="6"/>
        <end position="24"/>
    </location>
</feature>
<dbReference type="EMBL" id="JAAOIW010000001">
    <property type="protein sequence ID" value="NHN28824.1"/>
    <property type="molecule type" value="Genomic_DNA"/>
</dbReference>
<evidence type="ECO:0000313" key="3">
    <source>
        <dbReference type="Proteomes" id="UP001165962"/>
    </source>
</evidence>
<proteinExistence type="predicted"/>
<evidence type="ECO:0000313" key="2">
    <source>
        <dbReference type="EMBL" id="NHN28824.1"/>
    </source>
</evidence>